<reference evidence="2 3" key="1">
    <citation type="submission" date="2015-04" db="EMBL/GenBank/DDBJ databases">
        <title>Complete genome sequence of Schizopora paradoxa KUC8140, a cosmopolitan wood degrader in East Asia.</title>
        <authorList>
            <consortium name="DOE Joint Genome Institute"/>
            <person name="Min B."/>
            <person name="Park H."/>
            <person name="Jang Y."/>
            <person name="Kim J.-J."/>
            <person name="Kim K.H."/>
            <person name="Pangilinan J."/>
            <person name="Lipzen A."/>
            <person name="Riley R."/>
            <person name="Grigoriev I.V."/>
            <person name="Spatafora J.W."/>
            <person name="Choi I.-G."/>
        </authorList>
    </citation>
    <scope>NUCLEOTIDE SEQUENCE [LARGE SCALE GENOMIC DNA]</scope>
    <source>
        <strain evidence="2 3">KUC8140</strain>
    </source>
</reference>
<evidence type="ECO:0000313" key="3">
    <source>
        <dbReference type="Proteomes" id="UP000053477"/>
    </source>
</evidence>
<evidence type="ECO:0000313" key="2">
    <source>
        <dbReference type="EMBL" id="KLO07205.1"/>
    </source>
</evidence>
<protein>
    <submittedName>
        <fullName evidence="2">Uncharacterized protein</fullName>
    </submittedName>
</protein>
<organism evidence="2 3">
    <name type="scientific">Schizopora paradoxa</name>
    <dbReference type="NCBI Taxonomy" id="27342"/>
    <lineage>
        <taxon>Eukaryota</taxon>
        <taxon>Fungi</taxon>
        <taxon>Dikarya</taxon>
        <taxon>Basidiomycota</taxon>
        <taxon>Agaricomycotina</taxon>
        <taxon>Agaricomycetes</taxon>
        <taxon>Hymenochaetales</taxon>
        <taxon>Schizoporaceae</taxon>
        <taxon>Schizopora</taxon>
    </lineage>
</organism>
<evidence type="ECO:0000256" key="1">
    <source>
        <dbReference type="SAM" id="MobiDB-lite"/>
    </source>
</evidence>
<dbReference type="InParanoid" id="A0A0H2R5Z2"/>
<dbReference type="AlphaFoldDB" id="A0A0H2R5Z2"/>
<dbReference type="EMBL" id="KQ086154">
    <property type="protein sequence ID" value="KLO07205.1"/>
    <property type="molecule type" value="Genomic_DNA"/>
</dbReference>
<accession>A0A0H2R5Z2</accession>
<proteinExistence type="predicted"/>
<feature type="region of interest" description="Disordered" evidence="1">
    <location>
        <begin position="134"/>
        <end position="192"/>
    </location>
</feature>
<sequence length="216" mass="23464">MSSYGSKTIRVPHHSLSLNRMIHFNFIFDAELLRVWTNAQCQAIAEVCASGLRGQTSLHQFAVGNTADFEVIYCRDGLQPNSLEMTLSFTHNSMRMLFMIISTPNSEPQCINLGVSAMPSSNYTSSTSYNGSSGFTGSSGHSSSGPYTSGYRSSSPGPSGYSSFTPGPGYRASTPSGFRSSTPSGYRSSNPFQSTYPSGYNYSAYNSTNSYNHYTY</sequence>
<feature type="compositionally biased region" description="Low complexity" evidence="1">
    <location>
        <begin position="134"/>
        <end position="170"/>
    </location>
</feature>
<feature type="compositionally biased region" description="Polar residues" evidence="1">
    <location>
        <begin position="173"/>
        <end position="192"/>
    </location>
</feature>
<dbReference type="Proteomes" id="UP000053477">
    <property type="component" value="Unassembled WGS sequence"/>
</dbReference>
<name>A0A0H2R5Z2_9AGAM</name>
<gene>
    <name evidence="2" type="ORF">SCHPADRAFT_945484</name>
</gene>
<keyword evidence="3" id="KW-1185">Reference proteome</keyword>